<feature type="region of interest" description="Disordered" evidence="1">
    <location>
        <begin position="151"/>
        <end position="172"/>
    </location>
</feature>
<sequence length="220" mass="24247">MPYTMTRSSDGQENGSTVTDGQALRILRRGLHLHADVAADKDHIVTITRTRLVLHGEDTAERRTVLTLRPEPRAHRLTRTQYEDLTRIRKAGEAARLRADGRIGGMFCQVPPSAARRLLGRGLLVATGGDQISIGVAGLLAIAGFEHPVRTTTPRGWHDPENGRLPTTRQHRRHPYQVPDFSSTAVCTCGFRAAADRRPYAAAFARNHIEQVLSAALQNP</sequence>
<dbReference type="Proteomes" id="UP000730482">
    <property type="component" value="Unassembled WGS sequence"/>
</dbReference>
<name>A0ABS5KIL3_9ACTN</name>
<evidence type="ECO:0000256" key="1">
    <source>
        <dbReference type="SAM" id="MobiDB-lite"/>
    </source>
</evidence>
<evidence type="ECO:0008006" key="4">
    <source>
        <dbReference type="Google" id="ProtNLM"/>
    </source>
</evidence>
<feature type="region of interest" description="Disordered" evidence="1">
    <location>
        <begin position="1"/>
        <end position="20"/>
    </location>
</feature>
<reference evidence="2 3" key="1">
    <citation type="submission" date="2020-02" db="EMBL/GenBank/DDBJ databases">
        <title>Acidophilic actinobacteria isolated from forest soil.</title>
        <authorList>
            <person name="Golinska P."/>
        </authorList>
    </citation>
    <scope>NUCLEOTIDE SEQUENCE [LARGE SCALE GENOMIC DNA]</scope>
    <source>
        <strain evidence="2 3">NL8</strain>
    </source>
</reference>
<keyword evidence="3" id="KW-1185">Reference proteome</keyword>
<dbReference type="EMBL" id="JAAFYZ010000010">
    <property type="protein sequence ID" value="MBS2546228.1"/>
    <property type="molecule type" value="Genomic_DNA"/>
</dbReference>
<evidence type="ECO:0000313" key="2">
    <source>
        <dbReference type="EMBL" id="MBS2546228.1"/>
    </source>
</evidence>
<evidence type="ECO:0000313" key="3">
    <source>
        <dbReference type="Proteomes" id="UP000730482"/>
    </source>
</evidence>
<comment type="caution">
    <text evidence="2">The sequence shown here is derived from an EMBL/GenBank/DDBJ whole genome shotgun (WGS) entry which is preliminary data.</text>
</comment>
<proteinExistence type="predicted"/>
<dbReference type="RefSeq" id="WP_212007878.1">
    <property type="nucleotide sequence ID" value="NZ_JAAFYZ010000010.1"/>
</dbReference>
<protein>
    <recommendedName>
        <fullName evidence="4">TubC N-terminal docking domain-containing protein</fullName>
    </recommendedName>
</protein>
<accession>A0ABS5KIL3</accession>
<organism evidence="2 3">
    <name type="scientific">Catenulispora pinistramenti</name>
    <dbReference type="NCBI Taxonomy" id="2705254"/>
    <lineage>
        <taxon>Bacteria</taxon>
        <taxon>Bacillati</taxon>
        <taxon>Actinomycetota</taxon>
        <taxon>Actinomycetes</taxon>
        <taxon>Catenulisporales</taxon>
        <taxon>Catenulisporaceae</taxon>
        <taxon>Catenulispora</taxon>
    </lineage>
</organism>
<gene>
    <name evidence="2" type="ORF">KGQ19_05035</name>
</gene>